<accession>A0AAN0S6S3</accession>
<gene>
    <name evidence="1" type="ORF">LH23_18300</name>
</gene>
<dbReference type="AlphaFoldDB" id="A0AAN0S6S3"/>
<evidence type="ECO:0000313" key="1">
    <source>
        <dbReference type="EMBL" id="AIR62536.1"/>
    </source>
</evidence>
<dbReference type="RefSeq" id="WP_039294127.1">
    <property type="nucleotide sequence ID" value="NZ_CP009458.1"/>
</dbReference>
<sequence>MILNNGIVINGEYSGWEIQIVDDTHGDTGGYYLILRNKDAQSFDYWFEKKDYLDNQLADFNVKWNS</sequence>
<evidence type="ECO:0000313" key="2">
    <source>
        <dbReference type="Proteomes" id="UP000029516"/>
    </source>
</evidence>
<organism evidence="1 2">
    <name type="scientific">Cedecea neteri</name>
    <dbReference type="NCBI Taxonomy" id="158822"/>
    <lineage>
        <taxon>Bacteria</taxon>
        <taxon>Pseudomonadati</taxon>
        <taxon>Pseudomonadota</taxon>
        <taxon>Gammaproteobacteria</taxon>
        <taxon>Enterobacterales</taxon>
        <taxon>Enterobacteriaceae</taxon>
        <taxon>Cedecea</taxon>
    </lineage>
</organism>
<dbReference type="KEGG" id="cem:LH23_18300"/>
<dbReference type="EMBL" id="CP009458">
    <property type="protein sequence ID" value="AIR62536.1"/>
    <property type="molecule type" value="Genomic_DNA"/>
</dbReference>
<name>A0AAN0S6S3_9ENTR</name>
<dbReference type="Proteomes" id="UP000029516">
    <property type="component" value="Chromosome"/>
</dbReference>
<proteinExistence type="predicted"/>
<reference evidence="1 2" key="1">
    <citation type="submission" date="2014-09" db="EMBL/GenBank/DDBJ databases">
        <authorList>
            <person name="Chan K.-G."/>
        </authorList>
    </citation>
    <scope>NUCLEOTIDE SEQUENCE [LARGE SCALE GENOMIC DNA]</scope>
    <source>
        <strain evidence="1 2">M006</strain>
    </source>
</reference>
<protein>
    <submittedName>
        <fullName evidence="1">Uncharacterized protein</fullName>
    </submittedName>
</protein>